<evidence type="ECO:0000313" key="1">
    <source>
        <dbReference type="EMBL" id="TDK63454.1"/>
    </source>
</evidence>
<accession>A0A4R5VW36</accession>
<organism evidence="1 2">
    <name type="scientific">Sapientia aquatica</name>
    <dbReference type="NCBI Taxonomy" id="1549640"/>
    <lineage>
        <taxon>Bacteria</taxon>
        <taxon>Pseudomonadati</taxon>
        <taxon>Pseudomonadota</taxon>
        <taxon>Betaproteobacteria</taxon>
        <taxon>Burkholderiales</taxon>
        <taxon>Oxalobacteraceae</taxon>
        <taxon>Sapientia</taxon>
    </lineage>
</organism>
<dbReference type="PROSITE" id="PS51257">
    <property type="entry name" value="PROKAR_LIPOPROTEIN"/>
    <property type="match status" value="1"/>
</dbReference>
<evidence type="ECO:0000313" key="2">
    <source>
        <dbReference type="Proteomes" id="UP000294829"/>
    </source>
</evidence>
<proteinExistence type="predicted"/>
<dbReference type="Proteomes" id="UP000294829">
    <property type="component" value="Unassembled WGS sequence"/>
</dbReference>
<dbReference type="AlphaFoldDB" id="A0A4R5VW36"/>
<dbReference type="EMBL" id="SMYL01000009">
    <property type="protein sequence ID" value="TDK63454.1"/>
    <property type="molecule type" value="Genomic_DNA"/>
</dbReference>
<dbReference type="RefSeq" id="WP_133329865.1">
    <property type="nucleotide sequence ID" value="NZ_SMYL01000009.1"/>
</dbReference>
<gene>
    <name evidence="1" type="ORF">E2I14_14680</name>
</gene>
<name>A0A4R5VW36_9BURK</name>
<keyword evidence="2" id="KW-1185">Reference proteome</keyword>
<sequence>MTRLINLNNAQTYSFQGCDVPSFDSLTWKMRQGTQLGKNYGTPPASTEVMEMSSATIGFKGNNPELVRANVKPDAPDARVYWQLIATQQNGWGAGIMPIKPGAPATLVYWQLIATKQDDWGDGTVPVQSAAAPRFYAQQTFAFREMSHEPAYQHYYAKKAVNYAVVQLANIAQITA</sequence>
<dbReference type="OrthoDB" id="9814331at2"/>
<protein>
    <submittedName>
        <fullName evidence="1">Uncharacterized protein</fullName>
    </submittedName>
</protein>
<comment type="caution">
    <text evidence="1">The sequence shown here is derived from an EMBL/GenBank/DDBJ whole genome shotgun (WGS) entry which is preliminary data.</text>
</comment>
<reference evidence="1 2" key="1">
    <citation type="submission" date="2019-03" db="EMBL/GenBank/DDBJ databases">
        <title>Sapientia aquatica gen. nov., sp. nov., isolated from a crater lake.</title>
        <authorList>
            <person name="Felfoldi T."/>
            <person name="Szabo A."/>
            <person name="Toth E."/>
            <person name="Schumann P."/>
            <person name="Keki Z."/>
            <person name="Marialigeti K."/>
            <person name="Mathe I."/>
        </authorList>
    </citation>
    <scope>NUCLEOTIDE SEQUENCE [LARGE SCALE GENOMIC DNA]</scope>
    <source>
        <strain evidence="1 2">SA-152</strain>
    </source>
</reference>